<keyword evidence="3" id="KW-1185">Reference proteome</keyword>
<dbReference type="AlphaFoldDB" id="A0A0M9G3L5"/>
<sequence>MACSAGRSRADEITHPVGLTRSVRHQAPSQRSVLPPAPTSSQLSAILREAAQLLPLSSMADLDSGKRRSGGVAGGLDVSSASLPTDYASFVRRQCPTSRRVQSSFAAAKAHSMLGELLHFFAVSLTCLFTEGVESAAVLSFPAEWEHRLNAPNAAALREKYLYELQGFSTLFTYVWGNVAAAGRAAPLPLREEEEDDDEREGKKRKSSASARTAAPQRSRSPSSAPSLASSCVAHELSEGRTAKVQRTAPVAAAAAAAAAPVGTNTRTHPLPQLVKQTTNGKTLHSALSSAPSAADAKPSRTSNTQTTQSSAVTSKSAPGHGSTGRRRSLPVFNADTTSSEPPALSRGSAVAATGRGHFLPSLPFDGLVPSRQLPGLEVRNARAGAQQGRGKALPEDASAPSSSPPQQSEASHFSASAKQLAIQLAKEQDRERELKRELGVRNVRNFAKEEDMHGYLQAFQQNMHSVLDGEEDTVEDGAGSGSR</sequence>
<feature type="region of interest" description="Disordered" evidence="1">
    <location>
        <begin position="188"/>
        <end position="233"/>
    </location>
</feature>
<dbReference type="OrthoDB" id="250059at2759"/>
<dbReference type="VEuPathDB" id="TriTrypDB:LpyrH10_06_1820"/>
<evidence type="ECO:0000313" key="2">
    <source>
        <dbReference type="EMBL" id="KPA81446.1"/>
    </source>
</evidence>
<dbReference type="OMA" id="AFPSEWD"/>
<dbReference type="Proteomes" id="UP000037923">
    <property type="component" value="Unassembled WGS sequence"/>
</dbReference>
<feature type="region of interest" description="Disordered" evidence="1">
    <location>
        <begin position="383"/>
        <end position="434"/>
    </location>
</feature>
<feature type="region of interest" description="Disordered" evidence="1">
    <location>
        <begin position="1"/>
        <end position="38"/>
    </location>
</feature>
<gene>
    <name evidence="2" type="ORF">ABB37_03812</name>
</gene>
<comment type="caution">
    <text evidence="2">The sequence shown here is derived from an EMBL/GenBank/DDBJ whole genome shotgun (WGS) entry which is preliminary data.</text>
</comment>
<reference evidence="2 3" key="1">
    <citation type="submission" date="2015-07" db="EMBL/GenBank/DDBJ databases">
        <title>High-quality genome of monoxenous trypanosomatid Leptomonas pyrrhocoris.</title>
        <authorList>
            <person name="Flegontov P."/>
            <person name="Butenko A."/>
            <person name="Firsov S."/>
            <person name="Vlcek C."/>
            <person name="Logacheva M.D."/>
            <person name="Field M."/>
            <person name="Filatov D."/>
            <person name="Flegontova O."/>
            <person name="Gerasimov E."/>
            <person name="Jackson A.P."/>
            <person name="Kelly S."/>
            <person name="Opperdoes F."/>
            <person name="O'Reilly A."/>
            <person name="Votypka J."/>
            <person name="Yurchenko V."/>
            <person name="Lukes J."/>
        </authorList>
    </citation>
    <scope>NUCLEOTIDE SEQUENCE [LARGE SCALE GENOMIC DNA]</scope>
    <source>
        <strain evidence="2">H10</strain>
    </source>
</reference>
<dbReference type="EMBL" id="LGTL01000006">
    <property type="protein sequence ID" value="KPA81446.1"/>
    <property type="molecule type" value="Genomic_DNA"/>
</dbReference>
<feature type="compositionally biased region" description="Low complexity" evidence="1">
    <location>
        <begin position="383"/>
        <end position="412"/>
    </location>
</feature>
<name>A0A0M9G3L5_LEPPY</name>
<feature type="compositionally biased region" description="Low complexity" evidence="1">
    <location>
        <begin position="208"/>
        <end position="231"/>
    </location>
</feature>
<feature type="region of interest" description="Disordered" evidence="1">
    <location>
        <begin position="280"/>
        <end position="350"/>
    </location>
</feature>
<evidence type="ECO:0000256" key="1">
    <source>
        <dbReference type="SAM" id="MobiDB-lite"/>
    </source>
</evidence>
<feature type="compositionally biased region" description="Low complexity" evidence="1">
    <location>
        <begin position="286"/>
        <end position="317"/>
    </location>
</feature>
<dbReference type="RefSeq" id="XP_015659885.1">
    <property type="nucleotide sequence ID" value="XM_015801265.1"/>
</dbReference>
<dbReference type="RefSeq" id="XP_015659884.1">
    <property type="nucleotide sequence ID" value="XM_015801264.1"/>
</dbReference>
<dbReference type="EMBL" id="LGTL01000006">
    <property type="protein sequence ID" value="KPA81445.1"/>
    <property type="molecule type" value="Genomic_DNA"/>
</dbReference>
<organism evidence="2 3">
    <name type="scientific">Leptomonas pyrrhocoris</name>
    <name type="common">Firebug parasite</name>
    <dbReference type="NCBI Taxonomy" id="157538"/>
    <lineage>
        <taxon>Eukaryota</taxon>
        <taxon>Discoba</taxon>
        <taxon>Euglenozoa</taxon>
        <taxon>Kinetoplastea</taxon>
        <taxon>Metakinetoplastina</taxon>
        <taxon>Trypanosomatida</taxon>
        <taxon>Trypanosomatidae</taxon>
        <taxon>Leishmaniinae</taxon>
        <taxon>Leptomonas</taxon>
    </lineage>
</organism>
<evidence type="ECO:0000313" key="3">
    <source>
        <dbReference type="Proteomes" id="UP000037923"/>
    </source>
</evidence>
<accession>A0A0M9G3L5</accession>
<dbReference type="GeneID" id="26904103"/>
<protein>
    <submittedName>
        <fullName evidence="2">Uncharacterized protein</fullName>
    </submittedName>
</protein>
<proteinExistence type="predicted"/>